<dbReference type="Proteomes" id="UP001198200">
    <property type="component" value="Unassembled WGS sequence"/>
</dbReference>
<reference evidence="2 3" key="1">
    <citation type="submission" date="2021-10" db="EMBL/GenBank/DDBJ databases">
        <title>Anaerobic single-cell dispensing facilitates the cultivation of human gut bacteria.</title>
        <authorList>
            <person name="Afrizal A."/>
        </authorList>
    </citation>
    <scope>NUCLEOTIDE SEQUENCE [LARGE SCALE GENOMIC DNA]</scope>
    <source>
        <strain evidence="2 3">CLA-AA-H224</strain>
    </source>
</reference>
<name>A0AAE3E5Z9_9FIRM</name>
<evidence type="ECO:0000256" key="1">
    <source>
        <dbReference type="SAM" id="Coils"/>
    </source>
</evidence>
<evidence type="ECO:0000313" key="3">
    <source>
        <dbReference type="Proteomes" id="UP001198200"/>
    </source>
</evidence>
<proteinExistence type="predicted"/>
<comment type="caution">
    <text evidence="2">The sequence shown here is derived from an EMBL/GenBank/DDBJ whole genome shotgun (WGS) entry which is preliminary data.</text>
</comment>
<dbReference type="EMBL" id="JAJEQN010000053">
    <property type="protein sequence ID" value="MCC2222858.1"/>
    <property type="molecule type" value="Genomic_DNA"/>
</dbReference>
<evidence type="ECO:0008006" key="4">
    <source>
        <dbReference type="Google" id="ProtNLM"/>
    </source>
</evidence>
<organism evidence="2 3">
    <name type="scientific">Anthropogastromicrobium aceti</name>
    <dbReference type="NCBI Taxonomy" id="2981768"/>
    <lineage>
        <taxon>Bacteria</taxon>
        <taxon>Bacillati</taxon>
        <taxon>Bacillota</taxon>
        <taxon>Clostridia</taxon>
        <taxon>Lachnospirales</taxon>
        <taxon>Lachnospiraceae</taxon>
        <taxon>Anthropogastromicrobium</taxon>
    </lineage>
</organism>
<accession>A0AAE3E5Z9</accession>
<sequence>MEQIEMADDIIIFPEFDKIKNEIERLRIELSMLLLERDELQFVICRNIEAKYTLEFGSIEYRAYEAQCTALRLKRKIELIQAKRNRQEPVSIVAIEEILDQEFASYQKQLDERISKMNEALQWKESDALSESDSKELKMLYRKLVKILHSDMNPERTDAQRELFEHAVTAYKNGDLATLRMIDAMVGSETLVKQSGDTIEQLNEEKRRLQNLLKKIQESIAQIKTRYPYTMKEILEDEEKTEQLRQQYEEILGQYEERILFYRIKIEEMMGKSHE</sequence>
<dbReference type="AlphaFoldDB" id="A0AAE3E5Z9"/>
<keyword evidence="3" id="KW-1185">Reference proteome</keyword>
<feature type="coiled-coil region" evidence="1">
    <location>
        <begin position="192"/>
        <end position="258"/>
    </location>
</feature>
<dbReference type="RefSeq" id="WP_227102484.1">
    <property type="nucleotide sequence ID" value="NZ_JAJEQN010000053.1"/>
</dbReference>
<gene>
    <name evidence="2" type="ORF">LKD48_14730</name>
</gene>
<keyword evidence="1" id="KW-0175">Coiled coil</keyword>
<evidence type="ECO:0000313" key="2">
    <source>
        <dbReference type="EMBL" id="MCC2222858.1"/>
    </source>
</evidence>
<protein>
    <recommendedName>
        <fullName evidence="4">Molecular chaperone DnaJ</fullName>
    </recommendedName>
</protein>